<comment type="catalytic activity">
    <reaction evidence="1">
        <text>ATP + protein L-histidine = ADP + protein N-phospho-L-histidine.</text>
        <dbReference type="EC" id="2.7.13.3"/>
    </reaction>
</comment>
<dbReference type="InterPro" id="IPR003594">
    <property type="entry name" value="HATPase_dom"/>
</dbReference>
<organism evidence="12 13">
    <name type="scientific">Luteibacter pinisoli</name>
    <dbReference type="NCBI Taxonomy" id="2589080"/>
    <lineage>
        <taxon>Bacteria</taxon>
        <taxon>Pseudomonadati</taxon>
        <taxon>Pseudomonadota</taxon>
        <taxon>Gammaproteobacteria</taxon>
        <taxon>Lysobacterales</taxon>
        <taxon>Rhodanobacteraceae</taxon>
        <taxon>Luteibacter</taxon>
    </lineage>
</organism>
<dbReference type="GO" id="GO:0005886">
    <property type="term" value="C:plasma membrane"/>
    <property type="evidence" value="ECO:0007669"/>
    <property type="project" value="TreeGrafter"/>
</dbReference>
<evidence type="ECO:0000256" key="2">
    <source>
        <dbReference type="ARBA" id="ARBA00012438"/>
    </source>
</evidence>
<dbReference type="Gene3D" id="1.10.287.130">
    <property type="match status" value="1"/>
</dbReference>
<evidence type="ECO:0000256" key="1">
    <source>
        <dbReference type="ARBA" id="ARBA00000085"/>
    </source>
</evidence>
<feature type="domain" description="Histidine kinase" evidence="10">
    <location>
        <begin position="811"/>
        <end position="1025"/>
    </location>
</feature>
<feature type="chain" id="PRO_5021305531" description="histidine kinase" evidence="9">
    <location>
        <begin position="28"/>
        <end position="1186"/>
    </location>
</feature>
<dbReference type="PANTHER" id="PTHR43047:SF72">
    <property type="entry name" value="OSMOSENSING HISTIDINE PROTEIN KINASE SLN1"/>
    <property type="match status" value="1"/>
</dbReference>
<dbReference type="OrthoDB" id="176203at2"/>
<evidence type="ECO:0000313" key="13">
    <source>
        <dbReference type="Proteomes" id="UP000316093"/>
    </source>
</evidence>
<dbReference type="Gene3D" id="3.30.565.10">
    <property type="entry name" value="Histidine kinase-like ATPase, C-terminal domain"/>
    <property type="match status" value="1"/>
</dbReference>
<evidence type="ECO:0000256" key="4">
    <source>
        <dbReference type="ARBA" id="ARBA00022679"/>
    </source>
</evidence>
<dbReference type="Pfam" id="PF02518">
    <property type="entry name" value="HATPase_c"/>
    <property type="match status" value="1"/>
</dbReference>
<evidence type="ECO:0000256" key="6">
    <source>
        <dbReference type="ARBA" id="ARBA00023012"/>
    </source>
</evidence>
<dbReference type="Pfam" id="PF07494">
    <property type="entry name" value="Reg_prop"/>
    <property type="match status" value="4"/>
</dbReference>
<dbReference type="GO" id="GO:0009927">
    <property type="term" value="F:histidine phosphotransfer kinase activity"/>
    <property type="evidence" value="ECO:0007669"/>
    <property type="project" value="TreeGrafter"/>
</dbReference>
<dbReference type="SUPFAM" id="SSF47384">
    <property type="entry name" value="Homodimeric domain of signal transducing histidine kinase"/>
    <property type="match status" value="1"/>
</dbReference>
<dbReference type="Gene3D" id="2.60.40.10">
    <property type="entry name" value="Immunoglobulins"/>
    <property type="match status" value="1"/>
</dbReference>
<dbReference type="InterPro" id="IPR001789">
    <property type="entry name" value="Sig_transdc_resp-reg_receiver"/>
</dbReference>
<evidence type="ECO:0000256" key="8">
    <source>
        <dbReference type="SAM" id="MobiDB-lite"/>
    </source>
</evidence>
<evidence type="ECO:0000259" key="11">
    <source>
        <dbReference type="PROSITE" id="PS50110"/>
    </source>
</evidence>
<feature type="signal peptide" evidence="9">
    <location>
        <begin position="1"/>
        <end position="27"/>
    </location>
</feature>
<keyword evidence="13" id="KW-1185">Reference proteome</keyword>
<keyword evidence="3 7" id="KW-0597">Phosphoprotein</keyword>
<dbReference type="Proteomes" id="UP000316093">
    <property type="component" value="Chromosome"/>
</dbReference>
<feature type="modified residue" description="4-aspartylphosphate" evidence="7">
    <location>
        <position position="1096"/>
    </location>
</feature>
<evidence type="ECO:0000256" key="7">
    <source>
        <dbReference type="PROSITE-ProRule" id="PRU00169"/>
    </source>
</evidence>
<reference evidence="12 13" key="1">
    <citation type="submission" date="2019-06" db="EMBL/GenBank/DDBJ databases">
        <title>A complete genome sequence for Luteibacter pinisoli MAH-14.</title>
        <authorList>
            <person name="Baltrus D.A."/>
        </authorList>
    </citation>
    <scope>NUCLEOTIDE SEQUENCE [LARGE SCALE GENOMIC DNA]</scope>
    <source>
        <strain evidence="12 13">MAH-14</strain>
    </source>
</reference>
<dbReference type="SUPFAM" id="SSF63829">
    <property type="entry name" value="Calcium-dependent phosphotriesterase"/>
    <property type="match status" value="1"/>
</dbReference>
<dbReference type="EC" id="2.7.13.3" evidence="2"/>
<dbReference type="InterPro" id="IPR005467">
    <property type="entry name" value="His_kinase_dom"/>
</dbReference>
<dbReference type="KEGG" id="lpy:FIV34_16180"/>
<dbReference type="SUPFAM" id="SSF101898">
    <property type="entry name" value="NHL repeat"/>
    <property type="match status" value="1"/>
</dbReference>
<dbReference type="SUPFAM" id="SSF52172">
    <property type="entry name" value="CheY-like"/>
    <property type="match status" value="1"/>
</dbReference>
<feature type="region of interest" description="Disordered" evidence="8">
    <location>
        <begin position="1166"/>
        <end position="1186"/>
    </location>
</feature>
<keyword evidence="6" id="KW-0902">Two-component regulatory system</keyword>
<dbReference type="InterPro" id="IPR013783">
    <property type="entry name" value="Ig-like_fold"/>
</dbReference>
<dbReference type="PANTHER" id="PTHR43047">
    <property type="entry name" value="TWO-COMPONENT HISTIDINE PROTEIN KINASE"/>
    <property type="match status" value="1"/>
</dbReference>
<dbReference type="PRINTS" id="PR00344">
    <property type="entry name" value="BCTRLSENSOR"/>
</dbReference>
<evidence type="ECO:0000259" key="10">
    <source>
        <dbReference type="PROSITE" id="PS50109"/>
    </source>
</evidence>
<evidence type="ECO:0000256" key="3">
    <source>
        <dbReference type="ARBA" id="ARBA00022553"/>
    </source>
</evidence>
<dbReference type="InterPro" id="IPR004358">
    <property type="entry name" value="Sig_transdc_His_kin-like_C"/>
</dbReference>
<dbReference type="InterPro" id="IPR036890">
    <property type="entry name" value="HATPase_C_sf"/>
</dbReference>
<keyword evidence="5" id="KW-0418">Kinase</keyword>
<dbReference type="PROSITE" id="PS50110">
    <property type="entry name" value="RESPONSE_REGULATORY"/>
    <property type="match status" value="1"/>
</dbReference>
<gene>
    <name evidence="12" type="ORF">FIV34_16180</name>
</gene>
<dbReference type="SMART" id="SM00448">
    <property type="entry name" value="REC"/>
    <property type="match status" value="1"/>
</dbReference>
<dbReference type="Pfam" id="PF00072">
    <property type="entry name" value="Response_reg"/>
    <property type="match status" value="1"/>
</dbReference>
<dbReference type="Gene3D" id="3.40.50.2300">
    <property type="match status" value="1"/>
</dbReference>
<dbReference type="EMBL" id="CP041046">
    <property type="protein sequence ID" value="QDE40634.1"/>
    <property type="molecule type" value="Genomic_DNA"/>
</dbReference>
<name>A0A4Y5Z662_9GAMM</name>
<evidence type="ECO:0000256" key="9">
    <source>
        <dbReference type="SAM" id="SignalP"/>
    </source>
</evidence>
<dbReference type="CDD" id="cd17546">
    <property type="entry name" value="REC_hyHK_CKI1_RcsC-like"/>
    <property type="match status" value="1"/>
</dbReference>
<proteinExistence type="predicted"/>
<dbReference type="Pfam" id="PF00512">
    <property type="entry name" value="HisKA"/>
    <property type="match status" value="1"/>
</dbReference>
<dbReference type="Gene3D" id="2.130.10.10">
    <property type="entry name" value="YVTN repeat-like/Quinoprotein amine dehydrogenase"/>
    <property type="match status" value="3"/>
</dbReference>
<dbReference type="SMART" id="SM00388">
    <property type="entry name" value="HisKA"/>
    <property type="match status" value="1"/>
</dbReference>
<evidence type="ECO:0000256" key="5">
    <source>
        <dbReference type="ARBA" id="ARBA00022777"/>
    </source>
</evidence>
<dbReference type="CDD" id="cd00082">
    <property type="entry name" value="HisKA"/>
    <property type="match status" value="1"/>
</dbReference>
<dbReference type="InterPro" id="IPR036097">
    <property type="entry name" value="HisK_dim/P_sf"/>
</dbReference>
<dbReference type="SMART" id="SM00387">
    <property type="entry name" value="HATPase_c"/>
    <property type="match status" value="1"/>
</dbReference>
<dbReference type="CDD" id="cd16922">
    <property type="entry name" value="HATPase_EvgS-ArcB-TorS-like"/>
    <property type="match status" value="1"/>
</dbReference>
<evidence type="ECO:0000313" key="12">
    <source>
        <dbReference type="EMBL" id="QDE40634.1"/>
    </source>
</evidence>
<protein>
    <recommendedName>
        <fullName evidence="2">histidine kinase</fullName>
        <ecNumber evidence="2">2.7.13.3</ecNumber>
    </recommendedName>
</protein>
<dbReference type="GO" id="GO:0000155">
    <property type="term" value="F:phosphorelay sensor kinase activity"/>
    <property type="evidence" value="ECO:0007669"/>
    <property type="project" value="InterPro"/>
</dbReference>
<dbReference type="SUPFAM" id="SSF55874">
    <property type="entry name" value="ATPase domain of HSP90 chaperone/DNA topoisomerase II/histidine kinase"/>
    <property type="match status" value="1"/>
</dbReference>
<feature type="domain" description="Response regulatory" evidence="11">
    <location>
        <begin position="1047"/>
        <end position="1163"/>
    </location>
</feature>
<sequence length="1186" mass="126772">MQRPCTARWILAAAALATVFVTFPTRAGMPPVPTPQFRSYGLHEGLPSSKVHAVVQDPQGFVWVGTASGLSRFDGVSFSTPSLGPDRTHPLPAMAVTALLVDRDGRIWMGGAELGLARYDPTTGGFVHWRDGLVNGDVRALAQAADGSLWVGTADGLDRIRADGSQPEHVGAGPYSLSSTAIHALRADDAGRVWVGTDRGIDIVQADGSIVHAPFEDTEAPRVLGIDVLGNHITAATMRGLYRRAADGTFRRDRRVQPMPVYGVLGDSHGTTWIASLDGLLMLDRHGRVHAVAGAWTAQGGLPGRSVRGLMEDGEHGLWFALNDGGLGYLGPSWEDFTRFAHVATDPLSLPGRTVTAVSEHGDGQLWVGGLRGWVRSFDPSTGRTGRAYEFGSARIQSLLETQAGDLLAGTVDGLTRVHAGRASPWLRDAIRRPVTTMTQAPDGTVYVAAVGEGVFALDERLRRAVSLPFDELRRGVYDTRQIEIVGGDLWQASVAGLARRRRKDGTMAFIDGVAPGRVNAFEPDDDGFWLVRPGLLEHYTWDGERAVLDRSLGGSQGFPAADVLNIRRDATGRLWLYGQTGVWRFDPRDATFRPFGLADGLANGEFTHATTVRLADGTTYGATLGGLVGFRPDRQRDHSRKPGVALLGASVLRGGVRTALPIRDGTLHLAWDDRELMVRARALSYVNPDRNTLQFTLGRGEATTVVRTGKEGEGQFAALSPGRYALVIRGRGRDGVDGELIEPLVIDVQSPPWLRWWAWLGYVLAAIALAAAALHAARSQVRQSMRMQLAEQQRRLAEEANAAKTEFMATLGHEIRTPMTGVLGMAELIARTPLDELQRSYVEAVRHSGAMLLRLVNDALDLTRIEARRLPLEPECVSPRAIATAAVELASAAAREKALSVSLVIDPGVPRAVRADPVRLRQIVQNLVSNAVKFTERGGVTVEVQPAQGGLVIVVRDTGPGMDDALMGRLFERFEQGGTRQRGEGSGLGLAICHELCTLMGGAIAVASEPGQGSAFTVTLPLPACDCPGSVCAAGVESTVHGAGRRVLLVEDDAVVADVIAGLLRQRGHDVEVVGDGLLALAELVRRPFDVMLLDLDLPVMDGFQVARMARRIERAAGMPMVAVTARSAGDEGEAVRAAGMDALLRKPLTGDSLAAVLDSVAARPGSLAESSEVGEGARHQQGGG</sequence>
<accession>A0A4Y5Z662</accession>
<dbReference type="InterPro" id="IPR003661">
    <property type="entry name" value="HisK_dim/P_dom"/>
</dbReference>
<dbReference type="InterPro" id="IPR015943">
    <property type="entry name" value="WD40/YVTN_repeat-like_dom_sf"/>
</dbReference>
<keyword evidence="4" id="KW-0808">Transferase</keyword>
<dbReference type="FunFam" id="3.30.565.10:FF:000010">
    <property type="entry name" value="Sensor histidine kinase RcsC"/>
    <property type="match status" value="1"/>
</dbReference>
<keyword evidence="9" id="KW-0732">Signal</keyword>
<dbReference type="InterPro" id="IPR011110">
    <property type="entry name" value="Reg_prop"/>
</dbReference>
<dbReference type="InterPro" id="IPR011006">
    <property type="entry name" value="CheY-like_superfamily"/>
</dbReference>
<dbReference type="PROSITE" id="PS50109">
    <property type="entry name" value="HIS_KIN"/>
    <property type="match status" value="1"/>
</dbReference>
<dbReference type="AlphaFoldDB" id="A0A4Y5Z662"/>